<dbReference type="Pfam" id="PF12029">
    <property type="entry name" value="DUF3516"/>
    <property type="match status" value="2"/>
</dbReference>
<proteinExistence type="predicted"/>
<feature type="compositionally biased region" description="Basic and acidic residues" evidence="1">
    <location>
        <begin position="747"/>
        <end position="758"/>
    </location>
</feature>
<feature type="non-terminal residue" evidence="2">
    <location>
        <position position="1095"/>
    </location>
</feature>
<dbReference type="OrthoDB" id="414405at2759"/>
<dbReference type="InterPro" id="IPR021904">
    <property type="entry name" value="DUF3516"/>
</dbReference>
<protein>
    <submittedName>
        <fullName evidence="2">Uncharacterized protein</fullName>
    </submittedName>
</protein>
<comment type="caution">
    <text evidence="2">The sequence shown here is derived from an EMBL/GenBank/DDBJ whole genome shotgun (WGS) entry which is preliminary data.</text>
</comment>
<sequence>MKISCLTRLALNVGLNYKHWTKRTFQKLQRSRPDSLSSQFRLSMAQVLSVVAGARQRGTDGALLRHGESELEDLIAAAQCSRGAQRFWRRQARAYLSALEGEGVEQKLSEEEEEGDEVGRSLPADDATLFVTEAMAVFRQRLPEEDLPLAALAAAEAVCDAPQTLLRAAGEADPESSTGLRPSQCPEALEDLLFQVFNEFRTRRPWLAAGFLRPKGIALDLVLCERSFGALARRLSGAAVTSEGNLLRYLADVYRILRLADIADPNVRAVQVDSSLIREWEALKDMEKKAAKEQQEAILAAATSGVEEVSEPEEEKLVGGAMVPAARSSAPRRTAEELRERAKEVQRALAFRHEQAEAMTEAPGPTQCLLLSMPYAEEKVAQSVSYGRAAFEDGGDGRGVECCQCRHAWCGQASAMLRCSRANFQEFFLPRTLPGLRRGPGLLAELWVAERIFEALSYLKGTGCSEGRLQELEACFGKTGDFTVVVEQAVDIGGKSAKFKVAALADKCQIDLLHAVCVAAIRESLTPTAACAILTCADRFHVESPHQDSLCIIFAHPCDSLSSFPALNARLRQVGQGESVMGWANWPPTSLQQVMNLYGGTRRFLIVNVPLLFVGLGANLLGSFSALLSLDAFTPLVRSLRLDGVYAVRGLKRHYIDGLSCTFTYPGDWVYDASLEISRYRRQEKTLTLGGGRNTGAPLPLVAVCPQETSDASVALYAVPAAGATMSQALGSPEQAQSTAGVRRQGRPREDMEPRPEPEPAGTQMKEAGSTARLAEWRRADTIGSGLLATWSVEGLWWDLVLKVQVREAPLKKNILLKNNWRSGGGSKPAGTPAGKKPRVVVASTRVRFDDHDGTKEIADFLGCRLSSIAKTLKRSAAKTVRRLNDELVVPAGATSVATVAMQGGAVLPEQERLKREEHLAAVPAAISIIQERVTAHLYLQCRLPYHIRMEIGDYLSNAFTWSGRWSGRFNYDATLQLQVHNRELKLEELARVLVTFAPDDDWEEKMLTVPGPRGGELRLRIEMQPRETVWSLWLPDAFKVAEQQWQTWRAANLTKATMNPECIDLVASDGYCVGHLLDDGSLQLHVHNRELKLE</sequence>
<feature type="compositionally biased region" description="Polar residues" evidence="1">
    <location>
        <begin position="728"/>
        <end position="740"/>
    </location>
</feature>
<dbReference type="AlphaFoldDB" id="A0A1Q9CDJ4"/>
<evidence type="ECO:0000313" key="2">
    <source>
        <dbReference type="EMBL" id="OLP81000.1"/>
    </source>
</evidence>
<keyword evidence="3" id="KW-1185">Reference proteome</keyword>
<feature type="region of interest" description="Disordered" evidence="1">
    <location>
        <begin position="310"/>
        <end position="333"/>
    </location>
</feature>
<name>A0A1Q9CDJ4_SYMMI</name>
<reference evidence="2 3" key="1">
    <citation type="submission" date="2016-02" db="EMBL/GenBank/DDBJ databases">
        <title>Genome analysis of coral dinoflagellate symbionts highlights evolutionary adaptations to a symbiotic lifestyle.</title>
        <authorList>
            <person name="Aranda M."/>
            <person name="Li Y."/>
            <person name="Liew Y.J."/>
            <person name="Baumgarten S."/>
            <person name="Simakov O."/>
            <person name="Wilson M."/>
            <person name="Piel J."/>
            <person name="Ashoor H."/>
            <person name="Bougouffa S."/>
            <person name="Bajic V.B."/>
            <person name="Ryu T."/>
            <person name="Ravasi T."/>
            <person name="Bayer T."/>
            <person name="Micklem G."/>
            <person name="Kim H."/>
            <person name="Bhak J."/>
            <person name="Lajeunesse T.C."/>
            <person name="Voolstra C.R."/>
        </authorList>
    </citation>
    <scope>NUCLEOTIDE SEQUENCE [LARGE SCALE GENOMIC DNA]</scope>
    <source>
        <strain evidence="2 3">CCMP2467</strain>
    </source>
</reference>
<evidence type="ECO:0000256" key="1">
    <source>
        <dbReference type="SAM" id="MobiDB-lite"/>
    </source>
</evidence>
<dbReference type="Proteomes" id="UP000186817">
    <property type="component" value="Unassembled WGS sequence"/>
</dbReference>
<gene>
    <name evidence="2" type="ORF">AK812_SmicGene38509</name>
</gene>
<feature type="region of interest" description="Disordered" evidence="1">
    <location>
        <begin position="728"/>
        <end position="772"/>
    </location>
</feature>
<evidence type="ECO:0000313" key="3">
    <source>
        <dbReference type="Proteomes" id="UP000186817"/>
    </source>
</evidence>
<organism evidence="2 3">
    <name type="scientific">Symbiodinium microadriaticum</name>
    <name type="common">Dinoflagellate</name>
    <name type="synonym">Zooxanthella microadriatica</name>
    <dbReference type="NCBI Taxonomy" id="2951"/>
    <lineage>
        <taxon>Eukaryota</taxon>
        <taxon>Sar</taxon>
        <taxon>Alveolata</taxon>
        <taxon>Dinophyceae</taxon>
        <taxon>Suessiales</taxon>
        <taxon>Symbiodiniaceae</taxon>
        <taxon>Symbiodinium</taxon>
    </lineage>
</organism>
<accession>A0A1Q9CDJ4</accession>
<dbReference type="EMBL" id="LSRX01001323">
    <property type="protein sequence ID" value="OLP81000.1"/>
    <property type="molecule type" value="Genomic_DNA"/>
</dbReference>